<dbReference type="EMBL" id="JYGT01000008">
    <property type="protein sequence ID" value="KJQ75390.1"/>
    <property type="molecule type" value="Genomic_DNA"/>
</dbReference>
<feature type="transmembrane region" description="Helical" evidence="1">
    <location>
        <begin position="104"/>
        <end position="123"/>
    </location>
</feature>
<name>A0A0F2DZF6_9STRE</name>
<sequence>MNSSLIMIFFFFEIIVIAGIILDAISNSEKIDYSNSLSSLVFMACNIGVFVLFNPSIDDPYLEVILRIFYLLTHIPLSLTYAITTLYKSIKHIKYFPSKFDRILICNVTIIFLLSIVNVFVFFRETKEIYILIFLQGLFSGIQFLLWILERKRVQKLLKQRNEDPVIQNLETTEDEPHED</sequence>
<keyword evidence="1" id="KW-0812">Transmembrane</keyword>
<dbReference type="AlphaFoldDB" id="A0A0F2DZF6"/>
<dbReference type="RefSeq" id="WP_241767280.1">
    <property type="nucleotide sequence ID" value="NZ_JYGT01000008.1"/>
</dbReference>
<feature type="transmembrane region" description="Helical" evidence="1">
    <location>
        <begin position="37"/>
        <end position="53"/>
    </location>
</feature>
<proteinExistence type="predicted"/>
<accession>A0A0F2DZF6</accession>
<feature type="transmembrane region" description="Helical" evidence="1">
    <location>
        <begin position="129"/>
        <end position="149"/>
    </location>
</feature>
<feature type="transmembrane region" description="Helical" evidence="1">
    <location>
        <begin position="65"/>
        <end position="83"/>
    </location>
</feature>
<protein>
    <submittedName>
        <fullName evidence="2">Uncharacterized protein</fullName>
    </submittedName>
</protein>
<comment type="caution">
    <text evidence="2">The sequence shown here is derived from an EMBL/GenBank/DDBJ whole genome shotgun (WGS) entry which is preliminary data.</text>
</comment>
<feature type="transmembrane region" description="Helical" evidence="1">
    <location>
        <begin position="6"/>
        <end position="25"/>
    </location>
</feature>
<organism evidence="2 3">
    <name type="scientific">Streptococcus infantis</name>
    <dbReference type="NCBI Taxonomy" id="68892"/>
    <lineage>
        <taxon>Bacteria</taxon>
        <taxon>Bacillati</taxon>
        <taxon>Bacillota</taxon>
        <taxon>Bacilli</taxon>
        <taxon>Lactobacillales</taxon>
        <taxon>Streptococcaceae</taxon>
        <taxon>Streptococcus</taxon>
    </lineage>
</organism>
<evidence type="ECO:0000313" key="3">
    <source>
        <dbReference type="Proteomes" id="UP000033489"/>
    </source>
</evidence>
<reference evidence="2 3" key="1">
    <citation type="submission" date="2015-02" db="EMBL/GenBank/DDBJ databases">
        <title>Evolution of amylase-binding proteins of oral streptococcal species.</title>
        <authorList>
            <person name="Haase E.M."/>
        </authorList>
    </citation>
    <scope>NUCLEOTIDE SEQUENCE [LARGE SCALE GENOMIC DNA]</scope>
    <source>
        <strain evidence="2 3">UC921A</strain>
    </source>
</reference>
<evidence type="ECO:0000256" key="1">
    <source>
        <dbReference type="SAM" id="Phobius"/>
    </source>
</evidence>
<keyword evidence="1" id="KW-0472">Membrane</keyword>
<dbReference type="PATRIC" id="fig|28037.216.peg.1117"/>
<gene>
    <name evidence="2" type="ORF">TZ94_01155</name>
</gene>
<evidence type="ECO:0000313" key="2">
    <source>
        <dbReference type="EMBL" id="KJQ75390.1"/>
    </source>
</evidence>
<keyword evidence="1" id="KW-1133">Transmembrane helix</keyword>
<dbReference type="Proteomes" id="UP000033489">
    <property type="component" value="Unassembled WGS sequence"/>
</dbReference>